<dbReference type="Proteomes" id="UP000032141">
    <property type="component" value="Chromosome C1"/>
</dbReference>
<reference evidence="1 2" key="1">
    <citation type="journal article" date="2014" name="Genome Biol.">
        <title>Transcriptome and methylome profiling reveals relics of genome dominance in the mesopolyploid Brassica oleracea.</title>
        <authorList>
            <person name="Parkin I.A."/>
            <person name="Koh C."/>
            <person name="Tang H."/>
            <person name="Robinson S.J."/>
            <person name="Kagale S."/>
            <person name="Clarke W.E."/>
            <person name="Town C.D."/>
            <person name="Nixon J."/>
            <person name="Krishnakumar V."/>
            <person name="Bidwell S.L."/>
            <person name="Denoeud F."/>
            <person name="Belcram H."/>
            <person name="Links M.G."/>
            <person name="Just J."/>
            <person name="Clarke C."/>
            <person name="Bender T."/>
            <person name="Huebert T."/>
            <person name="Mason A.S."/>
            <person name="Pires J.C."/>
            <person name="Barker G."/>
            <person name="Moore J."/>
            <person name="Walley P.G."/>
            <person name="Manoli S."/>
            <person name="Batley J."/>
            <person name="Edwards D."/>
            <person name="Nelson M.N."/>
            <person name="Wang X."/>
            <person name="Paterson A.H."/>
            <person name="King G."/>
            <person name="Bancroft I."/>
            <person name="Chalhoub B."/>
            <person name="Sharpe A.G."/>
        </authorList>
    </citation>
    <scope>NUCLEOTIDE SEQUENCE</scope>
    <source>
        <strain evidence="1 2">cv. TO1000</strain>
    </source>
</reference>
<dbReference type="Gramene" id="Bo1g123630.1">
    <property type="protein sequence ID" value="Bo1g123630.1"/>
    <property type="gene ID" value="Bo1g123630"/>
</dbReference>
<organism evidence="1 2">
    <name type="scientific">Brassica oleracea var. oleracea</name>
    <dbReference type="NCBI Taxonomy" id="109376"/>
    <lineage>
        <taxon>Eukaryota</taxon>
        <taxon>Viridiplantae</taxon>
        <taxon>Streptophyta</taxon>
        <taxon>Embryophyta</taxon>
        <taxon>Tracheophyta</taxon>
        <taxon>Spermatophyta</taxon>
        <taxon>Magnoliopsida</taxon>
        <taxon>eudicotyledons</taxon>
        <taxon>Gunneridae</taxon>
        <taxon>Pentapetalae</taxon>
        <taxon>rosids</taxon>
        <taxon>malvids</taxon>
        <taxon>Brassicales</taxon>
        <taxon>Brassicaceae</taxon>
        <taxon>Brassiceae</taxon>
        <taxon>Brassica</taxon>
    </lineage>
</organism>
<reference evidence="1" key="2">
    <citation type="submission" date="2015-03" db="UniProtKB">
        <authorList>
            <consortium name="EnsemblPlants"/>
        </authorList>
    </citation>
    <scope>IDENTIFICATION</scope>
</reference>
<name>A0A0D3AD65_BRAOL</name>
<accession>A0A0D3AD65</accession>
<dbReference type="HOGENOM" id="CLU_1436289_0_0_1"/>
<evidence type="ECO:0000313" key="2">
    <source>
        <dbReference type="Proteomes" id="UP000032141"/>
    </source>
</evidence>
<keyword evidence="2" id="KW-1185">Reference proteome</keyword>
<evidence type="ECO:0000313" key="1">
    <source>
        <dbReference type="EnsemblPlants" id="Bo1g123630.1"/>
    </source>
</evidence>
<proteinExistence type="predicted"/>
<protein>
    <submittedName>
        <fullName evidence="1">Uncharacterized protein</fullName>
    </submittedName>
</protein>
<sequence length="189" mass="21456">MPKSPGRCVYEAVASMNLVLAIVELRIDTSVPLPDEMFKTFCLWRRMFFLSNPRAPTLTRHDQLFTTGDKALMLKIQRRCSLPLWRTKEPPATVPTRPGMTINHEPPEAYVMSSESHAVIHRRSHQQPTILIQSVFRFMFHSLMLVKVDSSDFLSVIVSCPSHPNLVKENSLYTGFLSIVVPLALSPSH</sequence>
<dbReference type="AlphaFoldDB" id="A0A0D3AD65"/>
<dbReference type="EnsemblPlants" id="Bo1g123630.1">
    <property type="protein sequence ID" value="Bo1g123630.1"/>
    <property type="gene ID" value="Bo1g123630"/>
</dbReference>